<name>A0ABX0JDK6_9BACL</name>
<sequence length="75" mass="8287">MAFEEAHTKFISHHLASRTGEPGLGWLGGIYMQNLNFLGTFGGHLRVTWSIFIPNISISIILNLTGKPPSNFALF</sequence>
<reference evidence="1" key="1">
    <citation type="submission" date="2020-03" db="EMBL/GenBank/DDBJ databases">
        <title>Draft sequencing of Paenibacilllus sp. S3N08.</title>
        <authorList>
            <person name="Kim D.-U."/>
        </authorList>
    </citation>
    <scope>NUCLEOTIDE SEQUENCE</scope>
    <source>
        <strain evidence="1">S3N08</strain>
    </source>
</reference>
<protein>
    <submittedName>
        <fullName evidence="1">Uncharacterized protein</fullName>
    </submittedName>
</protein>
<comment type="caution">
    <text evidence="1">The sequence shown here is derived from an EMBL/GenBank/DDBJ whole genome shotgun (WGS) entry which is preliminary data.</text>
</comment>
<accession>A0ABX0JDK6</accession>
<dbReference type="EMBL" id="JAAOIW010000015">
    <property type="protein sequence ID" value="NHN34028.1"/>
    <property type="molecule type" value="Genomic_DNA"/>
</dbReference>
<evidence type="ECO:0000313" key="1">
    <source>
        <dbReference type="EMBL" id="NHN34028.1"/>
    </source>
</evidence>
<organism evidence="1 2">
    <name type="scientific">Paenibacillus agricola</name>
    <dbReference type="NCBI Taxonomy" id="2716264"/>
    <lineage>
        <taxon>Bacteria</taxon>
        <taxon>Bacillati</taxon>
        <taxon>Bacillota</taxon>
        <taxon>Bacilli</taxon>
        <taxon>Bacillales</taxon>
        <taxon>Paenibacillaceae</taxon>
        <taxon>Paenibacillus</taxon>
    </lineage>
</organism>
<dbReference type="RefSeq" id="WP_166154564.1">
    <property type="nucleotide sequence ID" value="NZ_JAAOIW010000015.1"/>
</dbReference>
<gene>
    <name evidence="1" type="ORF">G9U52_29845</name>
</gene>
<keyword evidence="2" id="KW-1185">Reference proteome</keyword>
<dbReference type="Proteomes" id="UP001165962">
    <property type="component" value="Unassembled WGS sequence"/>
</dbReference>
<proteinExistence type="predicted"/>
<evidence type="ECO:0000313" key="2">
    <source>
        <dbReference type="Proteomes" id="UP001165962"/>
    </source>
</evidence>